<accession>K3XBW5</accession>
<keyword evidence="2" id="KW-1185">Reference proteome</keyword>
<dbReference type="VEuPathDB" id="FungiDB:PYU1_G014683"/>
<sequence>MLKMLFALFYNKRILEFKEAPSPYDMTVYGGHIDIVEYRNALRQINQSMISESKYIHKH</sequence>
<proteinExistence type="predicted"/>
<reference evidence="2" key="1">
    <citation type="journal article" date="2010" name="Genome Biol.">
        <title>Genome sequence of the necrotrophic plant pathogen Pythium ultimum reveals original pathogenicity mechanisms and effector repertoire.</title>
        <authorList>
            <person name="Levesque C.A."/>
            <person name="Brouwer H."/>
            <person name="Cano L."/>
            <person name="Hamilton J.P."/>
            <person name="Holt C."/>
            <person name="Huitema E."/>
            <person name="Raffaele S."/>
            <person name="Robideau G.P."/>
            <person name="Thines M."/>
            <person name="Win J."/>
            <person name="Zerillo M.M."/>
            <person name="Beakes G.W."/>
            <person name="Boore J.L."/>
            <person name="Busam D."/>
            <person name="Dumas B."/>
            <person name="Ferriera S."/>
            <person name="Fuerstenberg S.I."/>
            <person name="Gachon C.M."/>
            <person name="Gaulin E."/>
            <person name="Govers F."/>
            <person name="Grenville-Briggs L."/>
            <person name="Horner N."/>
            <person name="Hostetler J."/>
            <person name="Jiang R.H."/>
            <person name="Johnson J."/>
            <person name="Krajaejun T."/>
            <person name="Lin H."/>
            <person name="Meijer H.J."/>
            <person name="Moore B."/>
            <person name="Morris P."/>
            <person name="Phuntmart V."/>
            <person name="Puiu D."/>
            <person name="Shetty J."/>
            <person name="Stajich J.E."/>
            <person name="Tripathy S."/>
            <person name="Wawra S."/>
            <person name="van West P."/>
            <person name="Whitty B.R."/>
            <person name="Coutinho P.M."/>
            <person name="Henrissat B."/>
            <person name="Martin F."/>
            <person name="Thomas P.D."/>
            <person name="Tyler B.M."/>
            <person name="De Vries R.P."/>
            <person name="Kamoun S."/>
            <person name="Yandell M."/>
            <person name="Tisserat N."/>
            <person name="Buell C.R."/>
        </authorList>
    </citation>
    <scope>NUCLEOTIDE SEQUENCE</scope>
    <source>
        <strain evidence="2">DAOM:BR144</strain>
    </source>
</reference>
<dbReference type="InParanoid" id="K3XBW5"/>
<dbReference type="Proteomes" id="UP000019132">
    <property type="component" value="Unassembled WGS sequence"/>
</dbReference>
<evidence type="ECO:0000313" key="2">
    <source>
        <dbReference type="Proteomes" id="UP000019132"/>
    </source>
</evidence>
<dbReference type="AlphaFoldDB" id="K3XBW5"/>
<reference evidence="1" key="3">
    <citation type="submission" date="2015-02" db="UniProtKB">
        <authorList>
            <consortium name="EnsemblProtists"/>
        </authorList>
    </citation>
    <scope>IDENTIFICATION</scope>
    <source>
        <strain evidence="1">DAOM BR144</strain>
    </source>
</reference>
<dbReference type="EnsemblProtists" id="PYU1_T014714">
    <property type="protein sequence ID" value="PYU1_T014714"/>
    <property type="gene ID" value="PYU1_G014683"/>
</dbReference>
<name>K3XBW5_GLOUD</name>
<evidence type="ECO:0000313" key="1">
    <source>
        <dbReference type="EnsemblProtists" id="PYU1_T014714"/>
    </source>
</evidence>
<dbReference type="HOGENOM" id="CLU_2965931_0_0_1"/>
<organism evidence="1 2">
    <name type="scientific">Globisporangium ultimum (strain ATCC 200006 / CBS 805.95 / DAOM BR144)</name>
    <name type="common">Pythium ultimum</name>
    <dbReference type="NCBI Taxonomy" id="431595"/>
    <lineage>
        <taxon>Eukaryota</taxon>
        <taxon>Sar</taxon>
        <taxon>Stramenopiles</taxon>
        <taxon>Oomycota</taxon>
        <taxon>Peronosporomycetes</taxon>
        <taxon>Pythiales</taxon>
        <taxon>Pythiaceae</taxon>
        <taxon>Globisporangium</taxon>
    </lineage>
</organism>
<protein>
    <submittedName>
        <fullName evidence="1">Uncharacterized protein</fullName>
    </submittedName>
</protein>
<dbReference type="EMBL" id="GL376630">
    <property type="status" value="NOT_ANNOTATED_CDS"/>
    <property type="molecule type" value="Genomic_DNA"/>
</dbReference>
<reference evidence="2" key="2">
    <citation type="submission" date="2010-04" db="EMBL/GenBank/DDBJ databases">
        <authorList>
            <person name="Buell R."/>
            <person name="Hamilton J."/>
            <person name="Hostetler J."/>
        </authorList>
    </citation>
    <scope>NUCLEOTIDE SEQUENCE [LARGE SCALE GENOMIC DNA]</scope>
    <source>
        <strain evidence="2">DAOM:BR144</strain>
    </source>
</reference>